<dbReference type="InterPro" id="IPR052767">
    <property type="entry name" value="Bact_com_dev_regulator"/>
</dbReference>
<accession>A0AAW9K923</accession>
<dbReference type="InterPro" id="IPR010368">
    <property type="entry name" value="Com_YlbF"/>
</dbReference>
<dbReference type="Proteomes" id="UP001290462">
    <property type="component" value="Unassembled WGS sequence"/>
</dbReference>
<dbReference type="InterPro" id="IPR023378">
    <property type="entry name" value="YheA/YmcA-like_dom_sf"/>
</dbReference>
<evidence type="ECO:0000313" key="1">
    <source>
        <dbReference type="EMBL" id="MDZ5760302.1"/>
    </source>
</evidence>
<dbReference type="Gene3D" id="1.20.1500.10">
    <property type="entry name" value="YheA/YmcA-like"/>
    <property type="match status" value="1"/>
</dbReference>
<dbReference type="SUPFAM" id="SSF158622">
    <property type="entry name" value="YheA/YmcA-like"/>
    <property type="match status" value="1"/>
</dbReference>
<comment type="caution">
    <text evidence="1">The sequence shown here is derived from an EMBL/GenBank/DDBJ whole genome shotgun (WGS) entry which is preliminary data.</text>
</comment>
<dbReference type="RefSeq" id="WP_010054801.1">
    <property type="nucleotide sequence ID" value="NZ_BJOJ01000006.1"/>
</dbReference>
<protein>
    <submittedName>
        <fullName evidence="1">YlbF family regulator</fullName>
    </submittedName>
</protein>
<sequence>MIVTEDYLDMETEAFALVQSIMESDIGQNYCAAKIALEQDEAAQAKIHAFNQAKKAFEEIEVYGKFAPDFKEKNREVRRLKREMDVDEFVYQYRLVETDLQTILDEVSLTLARAVSDTIKVPAGNPFFATGASGCGTGGGCGCG</sequence>
<evidence type="ECO:0000313" key="2">
    <source>
        <dbReference type="Proteomes" id="UP001290462"/>
    </source>
</evidence>
<dbReference type="EMBL" id="JAVBVO010000005">
    <property type="protein sequence ID" value="MDZ5760302.1"/>
    <property type="molecule type" value="Genomic_DNA"/>
</dbReference>
<dbReference type="PANTHER" id="PTHR38448">
    <property type="entry name" value="REGULATORY PROTEIN YLBF-RELATED"/>
    <property type="match status" value="1"/>
</dbReference>
<dbReference type="GeneID" id="83606333"/>
<name>A0AAW9K923_CARML</name>
<gene>
    <name evidence="1" type="ORF">RAK27_16815</name>
</gene>
<dbReference type="Pfam" id="PF06133">
    <property type="entry name" value="Com_YlbF"/>
    <property type="match status" value="1"/>
</dbReference>
<dbReference type="PANTHER" id="PTHR38448:SF2">
    <property type="entry name" value="REGULATORY PROTEIN YLBF"/>
    <property type="match status" value="1"/>
</dbReference>
<reference evidence="1" key="1">
    <citation type="submission" date="2023-08" db="EMBL/GenBank/DDBJ databases">
        <title>Genomic characterization of piscicolin 126 produced by Carnobacterium maltaromaticum CM22 strain isolated from salmon (Salmo salar).</title>
        <authorList>
            <person name="Gonzalez-Gragera E."/>
            <person name="Garcia-Lopez J.D."/>
            <person name="Teso-Perez C."/>
            <person name="Gimenez-Hernandez I."/>
            <person name="Peralta-Sanchez J.M."/>
            <person name="Valdivia E."/>
            <person name="Montalban-Lopez M."/>
            <person name="Martin-Platero A.M."/>
            <person name="Banos A."/>
            <person name="Martinez-Bueno M."/>
        </authorList>
    </citation>
    <scope>NUCLEOTIDE SEQUENCE</scope>
    <source>
        <strain evidence="1">CM22</strain>
    </source>
</reference>
<proteinExistence type="predicted"/>
<organism evidence="1 2">
    <name type="scientific">Carnobacterium maltaromaticum</name>
    <name type="common">Carnobacterium piscicola</name>
    <dbReference type="NCBI Taxonomy" id="2751"/>
    <lineage>
        <taxon>Bacteria</taxon>
        <taxon>Bacillati</taxon>
        <taxon>Bacillota</taxon>
        <taxon>Bacilli</taxon>
        <taxon>Lactobacillales</taxon>
        <taxon>Carnobacteriaceae</taxon>
        <taxon>Carnobacterium</taxon>
    </lineage>
</organism>
<dbReference type="AlphaFoldDB" id="A0AAW9K923"/>